<dbReference type="InterPro" id="IPR002213">
    <property type="entry name" value="UDP_glucos_trans"/>
</dbReference>
<dbReference type="PANTHER" id="PTHR48050:SF13">
    <property type="entry name" value="STEROL 3-BETA-GLUCOSYLTRANSFERASE UGT80A2"/>
    <property type="match status" value="1"/>
</dbReference>
<dbReference type="InterPro" id="IPR050426">
    <property type="entry name" value="Glycosyltransferase_28"/>
</dbReference>
<sequence length="501" mass="53963">MSRSKLGVGASVVVALIAWAAILFQQAQQPEVGTDTVSGINNTALFLTTGAHGLSNVHYATVQALLEHHPHIEIHFATAVDVTPSGDVVNGRDAAKLARISSFARANSPTALDPVFHRLPGPSWEGALLENTDVGVVSLQLPPGYKGVASLSQQIQHSFAPWTSEEYLRIYRATRELIDKVDPAVVVLDTFFMPAIDAAREARRLHAFITPNTLVDNFVADQPWLGMLWKYPFVGTDFAFPVPWRHIPENALAAARLIWAVLHMPIMKAKQQFLREHGGINIPVDIVPPNVTCTGPMVISVAPAAKQDAELTAWLARGGKGKTIFINLGSSISEYNSEQASTMAAAIRATLEKHTDVQLSDLIASGRVRISGWLNVDPVSLLETGDIVASVHHGGSNCYHEAVYAGVPQVILPLWADLYNYAALVETSGIGVYGSRGTAPNWTVEGLTNAFLAVVDDEKASSMRAKSQKLSQKAKERPGRMVAAAEIAKWAGSGRADVSPE</sequence>
<gene>
    <name evidence="3" type="ORF">PG993_002238</name>
</gene>
<name>A0ABR1TYR7_9PEZI</name>
<keyword evidence="4" id="KW-1185">Reference proteome</keyword>
<comment type="caution">
    <text evidence="3">The sequence shown here is derived from an EMBL/GenBank/DDBJ whole genome shotgun (WGS) entry which is preliminary data.</text>
</comment>
<evidence type="ECO:0008006" key="5">
    <source>
        <dbReference type="Google" id="ProtNLM"/>
    </source>
</evidence>
<dbReference type="Pfam" id="PF00201">
    <property type="entry name" value="UDPGT"/>
    <property type="match status" value="1"/>
</dbReference>
<accession>A0ABR1TYR7</accession>
<feature type="signal peptide" evidence="2">
    <location>
        <begin position="1"/>
        <end position="29"/>
    </location>
</feature>
<organism evidence="3 4">
    <name type="scientific">Apiospora rasikravindrae</name>
    <dbReference type="NCBI Taxonomy" id="990691"/>
    <lineage>
        <taxon>Eukaryota</taxon>
        <taxon>Fungi</taxon>
        <taxon>Dikarya</taxon>
        <taxon>Ascomycota</taxon>
        <taxon>Pezizomycotina</taxon>
        <taxon>Sordariomycetes</taxon>
        <taxon>Xylariomycetidae</taxon>
        <taxon>Amphisphaeriales</taxon>
        <taxon>Apiosporaceae</taxon>
        <taxon>Apiospora</taxon>
    </lineage>
</organism>
<dbReference type="Gene3D" id="3.40.50.2000">
    <property type="entry name" value="Glycogen Phosphorylase B"/>
    <property type="match status" value="1"/>
</dbReference>
<dbReference type="SUPFAM" id="SSF53756">
    <property type="entry name" value="UDP-Glycosyltransferase/glycogen phosphorylase"/>
    <property type="match status" value="1"/>
</dbReference>
<dbReference type="EMBL" id="JAQQWK010000002">
    <property type="protein sequence ID" value="KAK8050853.1"/>
    <property type="molecule type" value="Genomic_DNA"/>
</dbReference>
<evidence type="ECO:0000256" key="1">
    <source>
        <dbReference type="ARBA" id="ARBA00022679"/>
    </source>
</evidence>
<feature type="chain" id="PRO_5047167893" description="Glycosyltransferase" evidence="2">
    <location>
        <begin position="30"/>
        <end position="501"/>
    </location>
</feature>
<evidence type="ECO:0000313" key="4">
    <source>
        <dbReference type="Proteomes" id="UP001444661"/>
    </source>
</evidence>
<proteinExistence type="predicted"/>
<reference evidence="3 4" key="1">
    <citation type="submission" date="2023-01" db="EMBL/GenBank/DDBJ databases">
        <title>Analysis of 21 Apiospora genomes using comparative genomics revels a genus with tremendous synthesis potential of carbohydrate active enzymes and secondary metabolites.</title>
        <authorList>
            <person name="Sorensen T."/>
        </authorList>
    </citation>
    <scope>NUCLEOTIDE SEQUENCE [LARGE SCALE GENOMIC DNA]</scope>
    <source>
        <strain evidence="3 4">CBS 33761</strain>
    </source>
</reference>
<evidence type="ECO:0000313" key="3">
    <source>
        <dbReference type="EMBL" id="KAK8050853.1"/>
    </source>
</evidence>
<dbReference type="Proteomes" id="UP001444661">
    <property type="component" value="Unassembled WGS sequence"/>
</dbReference>
<dbReference type="CDD" id="cd03784">
    <property type="entry name" value="GT1_Gtf-like"/>
    <property type="match status" value="1"/>
</dbReference>
<dbReference type="PANTHER" id="PTHR48050">
    <property type="entry name" value="STEROL 3-BETA-GLUCOSYLTRANSFERASE"/>
    <property type="match status" value="1"/>
</dbReference>
<evidence type="ECO:0000256" key="2">
    <source>
        <dbReference type="SAM" id="SignalP"/>
    </source>
</evidence>
<keyword evidence="2" id="KW-0732">Signal</keyword>
<keyword evidence="1" id="KW-0808">Transferase</keyword>
<protein>
    <recommendedName>
        <fullName evidence="5">Glycosyltransferase</fullName>
    </recommendedName>
</protein>